<sequence length="108" mass="11692">MNTRLTSIAVTAVLSVSGGLAAAAPASAATYPSAVRSEYLSACKKAARGEGVSSRDARVYCQASLKCLQRNLTLRQFERFDRAVRRGDRTPPYLRTVNRCIKEAARAV</sequence>
<protein>
    <submittedName>
        <fullName evidence="1">Unannotated protein</fullName>
    </submittedName>
</protein>
<name>A0A6J7KTK5_9ZZZZ</name>
<proteinExistence type="predicted"/>
<dbReference type="EMBL" id="CAFBMK010000446">
    <property type="protein sequence ID" value="CAB4958835.1"/>
    <property type="molecule type" value="Genomic_DNA"/>
</dbReference>
<dbReference type="AlphaFoldDB" id="A0A6J7KTK5"/>
<accession>A0A6J7KTK5</accession>
<gene>
    <name evidence="1" type="ORF">UFOPK3564_03929</name>
</gene>
<organism evidence="1">
    <name type="scientific">freshwater metagenome</name>
    <dbReference type="NCBI Taxonomy" id="449393"/>
    <lineage>
        <taxon>unclassified sequences</taxon>
        <taxon>metagenomes</taxon>
        <taxon>ecological metagenomes</taxon>
    </lineage>
</organism>
<reference evidence="1" key="1">
    <citation type="submission" date="2020-05" db="EMBL/GenBank/DDBJ databases">
        <authorList>
            <person name="Chiriac C."/>
            <person name="Salcher M."/>
            <person name="Ghai R."/>
            <person name="Kavagutti S V."/>
        </authorList>
    </citation>
    <scope>NUCLEOTIDE SEQUENCE</scope>
</reference>
<evidence type="ECO:0000313" key="1">
    <source>
        <dbReference type="EMBL" id="CAB4958835.1"/>
    </source>
</evidence>